<evidence type="ECO:0000313" key="3">
    <source>
        <dbReference type="EMBL" id="EOA57034.1"/>
    </source>
</evidence>
<dbReference type="InterPro" id="IPR047971">
    <property type="entry name" value="ExeM-like"/>
</dbReference>
<accession>U6RK87</accession>
<comment type="caution">
    <text evidence="3">The sequence shown here is derived from an EMBL/GenBank/DDBJ whole genome shotgun (WGS) entry which is preliminary data.</text>
</comment>
<protein>
    <recommendedName>
        <fullName evidence="2">Endonuclease/exonuclease/phosphatase domain-containing protein</fullName>
    </recommendedName>
</protein>
<evidence type="ECO:0000256" key="1">
    <source>
        <dbReference type="SAM" id="MobiDB-lite"/>
    </source>
</evidence>
<gene>
    <name evidence="3" type="ORF">HMPREF1534_00845</name>
</gene>
<sequence length="463" mass="51996">MNSLNIRNIMWIAGLLFVGACSGGKDPLESDSDSVVKTYIFPDDFTNDLVGKEVTLKNAMFVSSTYKGSATGNITLSSQVLRTPTDKVMPGTSDYKKALEENMRNKLVLIPGEIVLTDEDHTLRVGTRMENLKGKVSVSGDNYALTITDRPVIKENRRPQVPEVGKYNMKVASMNLEYYMASPSMWGHSNGAKDEAAFQRQRKKVLAAMKEIDADVYAICEIEEGDYSVNELVQALNEEYGVTGKYKGIDSGDKKITSYTKNAFIYDTERVSPYMDFKTYEGTYLVLRHVAQCFELKENGSRVILTMNHFKSKSGNNATGGDKDQQDGQSQFNSRRVQEAKDCLLTYENLKKYYGDTDVLVLGDLNSYSNEDPVRIFTEAGYTNELQKYTPDSWSYVYQGEVGYLDHSLSSSTLTGQVTGAAPWDINASEPAYFEYQYTSFFQPNPYRYSDHNPIITGLKLTD</sequence>
<proteinExistence type="predicted"/>
<dbReference type="PROSITE" id="PS51257">
    <property type="entry name" value="PROKAR_LIPOPROTEIN"/>
    <property type="match status" value="1"/>
</dbReference>
<dbReference type="AlphaFoldDB" id="U6RK87"/>
<dbReference type="PANTHER" id="PTHR42834:SF1">
    <property type="entry name" value="ENDONUCLEASE_EXONUCLEASE_PHOSPHATASE FAMILY PROTEIN (AFU_ORTHOLOGUE AFUA_3G09210)"/>
    <property type="match status" value="1"/>
</dbReference>
<dbReference type="PATRIC" id="fig|1121098.3.peg.861"/>
<dbReference type="GeneID" id="60063112"/>
<dbReference type="STRING" id="1121098.HMPREF1534_00845"/>
<reference evidence="3 4" key="1">
    <citation type="submission" date="2013-04" db="EMBL/GenBank/DDBJ databases">
        <title>The Genome Sequence of Bacteroides massiliensis DSM 17679.</title>
        <authorList>
            <consortium name="The Broad Institute Genomics Platform"/>
            <person name="Earl A."/>
            <person name="Ward D."/>
            <person name="Feldgarden M."/>
            <person name="Gevers D."/>
            <person name="Martens E."/>
            <person name="Fenner L."/>
            <person name="Roux V."/>
            <person name="Mallet M.N."/>
            <person name="Raoult D."/>
            <person name="Walker B."/>
            <person name="Young S."/>
            <person name="Zeng Q."/>
            <person name="Gargeya S."/>
            <person name="Fitzgerald M."/>
            <person name="Haas B."/>
            <person name="Abouelleil A."/>
            <person name="Allen A.W."/>
            <person name="Alvarado L."/>
            <person name="Arachchi H.M."/>
            <person name="Berlin A.M."/>
            <person name="Chapman S.B."/>
            <person name="Gainer-Dewar J."/>
            <person name="Goldberg J."/>
            <person name="Griggs A."/>
            <person name="Gujja S."/>
            <person name="Hansen M."/>
            <person name="Howarth C."/>
            <person name="Imamovic A."/>
            <person name="Ireland A."/>
            <person name="Larimer J."/>
            <person name="McCowan C."/>
            <person name="Murphy C."/>
            <person name="Pearson M."/>
            <person name="Poon T.W."/>
            <person name="Priest M."/>
            <person name="Roberts A."/>
            <person name="Saif S."/>
            <person name="Shea T."/>
            <person name="Sisk P."/>
            <person name="Sykes S."/>
            <person name="Wortman J."/>
            <person name="Nusbaum C."/>
            <person name="Birren B."/>
        </authorList>
    </citation>
    <scope>NUCLEOTIDE SEQUENCE [LARGE SCALE GENOMIC DNA]</scope>
    <source>
        <strain evidence="4">B84634 / Timone 84634 / DSM 17679 / JCM 13223</strain>
    </source>
</reference>
<dbReference type="PANTHER" id="PTHR42834">
    <property type="entry name" value="ENDONUCLEASE/EXONUCLEASE/PHOSPHATASE FAMILY PROTEIN (AFU_ORTHOLOGUE AFUA_3G09210)"/>
    <property type="match status" value="1"/>
</dbReference>
<dbReference type="InterPro" id="IPR005135">
    <property type="entry name" value="Endo/exonuclease/phosphatase"/>
</dbReference>
<organism evidence="3 4">
    <name type="scientific">Phocaeicola massiliensis B84634 = Timone 84634 = DSM 17679 = JCM 13223</name>
    <dbReference type="NCBI Taxonomy" id="1121098"/>
    <lineage>
        <taxon>Bacteria</taxon>
        <taxon>Pseudomonadati</taxon>
        <taxon>Bacteroidota</taxon>
        <taxon>Bacteroidia</taxon>
        <taxon>Bacteroidales</taxon>
        <taxon>Bacteroidaceae</taxon>
        <taxon>Phocaeicola</taxon>
    </lineage>
</organism>
<evidence type="ECO:0000259" key="2">
    <source>
        <dbReference type="Pfam" id="PF03372"/>
    </source>
</evidence>
<evidence type="ECO:0000313" key="4">
    <source>
        <dbReference type="Proteomes" id="UP000017831"/>
    </source>
</evidence>
<dbReference type="HOGENOM" id="CLU_006338_2_1_10"/>
<keyword evidence="4" id="KW-1185">Reference proteome</keyword>
<dbReference type="OrthoDB" id="9800417at2"/>
<dbReference type="NCBIfam" id="NF033681">
    <property type="entry name" value="ExeM_NucH_DNase"/>
    <property type="match status" value="1"/>
</dbReference>
<dbReference type="RefSeq" id="WP_005937497.1">
    <property type="nucleotide sequence ID" value="NZ_KB890321.1"/>
</dbReference>
<dbReference type="Pfam" id="PF03372">
    <property type="entry name" value="Exo_endo_phos"/>
    <property type="match status" value="1"/>
</dbReference>
<dbReference type="eggNOG" id="COG2374">
    <property type="taxonomic scope" value="Bacteria"/>
</dbReference>
<dbReference type="InterPro" id="IPR036691">
    <property type="entry name" value="Endo/exonu/phosph_ase_sf"/>
</dbReference>
<dbReference type="Proteomes" id="UP000017831">
    <property type="component" value="Unassembled WGS sequence"/>
</dbReference>
<feature type="domain" description="Endonuclease/exonuclease/phosphatase" evidence="2">
    <location>
        <begin position="194"/>
        <end position="452"/>
    </location>
</feature>
<dbReference type="Gene3D" id="3.60.10.10">
    <property type="entry name" value="Endonuclease/exonuclease/phosphatase"/>
    <property type="match status" value="1"/>
</dbReference>
<dbReference type="EMBL" id="AQHY01000009">
    <property type="protein sequence ID" value="EOA57034.1"/>
    <property type="molecule type" value="Genomic_DNA"/>
</dbReference>
<dbReference type="SUPFAM" id="SSF56219">
    <property type="entry name" value="DNase I-like"/>
    <property type="match status" value="1"/>
</dbReference>
<name>U6RK87_9BACT</name>
<dbReference type="GO" id="GO:0003824">
    <property type="term" value="F:catalytic activity"/>
    <property type="evidence" value="ECO:0007669"/>
    <property type="project" value="InterPro"/>
</dbReference>
<feature type="region of interest" description="Disordered" evidence="1">
    <location>
        <begin position="314"/>
        <end position="335"/>
    </location>
</feature>